<dbReference type="SMART" id="SM00283">
    <property type="entry name" value="MA"/>
    <property type="match status" value="1"/>
</dbReference>
<feature type="domain" description="Methyl-accepting transducer" evidence="6">
    <location>
        <begin position="273"/>
        <end position="488"/>
    </location>
</feature>
<keyword evidence="5" id="KW-0812">Transmembrane</keyword>
<dbReference type="SMART" id="SM00304">
    <property type="entry name" value="HAMP"/>
    <property type="match status" value="1"/>
</dbReference>
<dbReference type="InterPro" id="IPR003660">
    <property type="entry name" value="HAMP_dom"/>
</dbReference>
<gene>
    <name evidence="8" type="ORF">V7S98_09385</name>
</gene>
<keyword evidence="3" id="KW-0807">Transducer</keyword>
<evidence type="ECO:0000259" key="7">
    <source>
        <dbReference type="PROSITE" id="PS50885"/>
    </source>
</evidence>
<keyword evidence="1" id="KW-0145">Chemotaxis</keyword>
<dbReference type="PROSITE" id="PS50111">
    <property type="entry name" value="CHEMOTAXIS_TRANSDUC_2"/>
    <property type="match status" value="1"/>
</dbReference>
<feature type="transmembrane region" description="Helical" evidence="5">
    <location>
        <begin position="196"/>
        <end position="214"/>
    </location>
</feature>
<keyword evidence="5" id="KW-0472">Membrane</keyword>
<dbReference type="InterPro" id="IPR004089">
    <property type="entry name" value="MCPsignal_dom"/>
</dbReference>
<evidence type="ECO:0000256" key="5">
    <source>
        <dbReference type="SAM" id="Phobius"/>
    </source>
</evidence>
<evidence type="ECO:0000259" key="6">
    <source>
        <dbReference type="PROSITE" id="PS50111"/>
    </source>
</evidence>
<dbReference type="Pfam" id="PF12729">
    <property type="entry name" value="4HB_MCP_1"/>
    <property type="match status" value="1"/>
</dbReference>
<name>A0ABU8QRY8_9PSED</name>
<dbReference type="InterPro" id="IPR051310">
    <property type="entry name" value="MCP_chemotaxis"/>
</dbReference>
<dbReference type="Proteomes" id="UP001380290">
    <property type="component" value="Unassembled WGS sequence"/>
</dbReference>
<sequence length="540" mass="56914">MQWISNMKIGVRLTLGFIVVVALTAIIGLIGIRNLDRVDQLSDRMYDMDIQGLSTLQGANIQLISAGRSMRQSLLATSIEQRDQAAGDARKALDNTRELVLKAKDYHITAAGKGDLDKVATLLNDYVNAATLLLATHRQSGELQATSPTLDMLPRAVAAGDEVDQLLGLASQRKQARAGEANSDITAIADSSRTQMIILVIAATLSGLLIGVLVTRSITRPLAGAVQAADRMAAGDLSHDLVVNRRDETGQLLGSMQNMAVRLRSILGDVRSAADALSSASAEVSSTSQSLSQAASEQAASVEQTSASIEQMSASIAQNTESAKLTDNIAAKAADDAGQGGTAVGDTVLAMKQIADKIGIIDDIAYQTNLLALNAAIEAARAGEHGKGFAVVAAEVRKLAERSQVAAQEIGQVASNSVQLAEKAGVLLGEIVPNIQRTSDLVQEITAASQEQSSAAGQVNIAMGQMNQITQQNASASEELAATAEEMNAQAGQLQELIAFFRFQQDGMTRVHRPVETLTSEPLQAMRKASLDDSQFVNFS</sequence>
<keyword evidence="9" id="KW-1185">Reference proteome</keyword>
<evidence type="ECO:0000313" key="8">
    <source>
        <dbReference type="EMBL" id="MEJ5863434.1"/>
    </source>
</evidence>
<accession>A0ABU8QRY8</accession>
<dbReference type="Gene3D" id="1.10.287.950">
    <property type="entry name" value="Methyl-accepting chemotaxis protein"/>
    <property type="match status" value="1"/>
</dbReference>
<keyword evidence="4" id="KW-0175">Coiled coil</keyword>
<evidence type="ECO:0000256" key="3">
    <source>
        <dbReference type="PROSITE-ProRule" id="PRU00284"/>
    </source>
</evidence>
<evidence type="ECO:0000256" key="1">
    <source>
        <dbReference type="ARBA" id="ARBA00022500"/>
    </source>
</evidence>
<dbReference type="PANTHER" id="PTHR43531">
    <property type="entry name" value="PROTEIN ICFG"/>
    <property type="match status" value="1"/>
</dbReference>
<dbReference type="RefSeq" id="WP_339599064.1">
    <property type="nucleotide sequence ID" value="NZ_JBBHLC010000019.1"/>
</dbReference>
<keyword evidence="5" id="KW-1133">Transmembrane helix</keyword>
<comment type="caution">
    <text evidence="8">The sequence shown here is derived from an EMBL/GenBank/DDBJ whole genome shotgun (WGS) entry which is preliminary data.</text>
</comment>
<feature type="transmembrane region" description="Helical" evidence="5">
    <location>
        <begin position="15"/>
        <end position="35"/>
    </location>
</feature>
<protein>
    <submittedName>
        <fullName evidence="8">Methyl-accepting chemotaxis protein</fullName>
    </submittedName>
</protein>
<organism evidence="8 9">
    <name type="scientific">Pseudomonas farsensis</name>
    <dbReference type="NCBI Taxonomy" id="2745492"/>
    <lineage>
        <taxon>Bacteria</taxon>
        <taxon>Pseudomonadati</taxon>
        <taxon>Pseudomonadota</taxon>
        <taxon>Gammaproteobacteria</taxon>
        <taxon>Pseudomonadales</taxon>
        <taxon>Pseudomonadaceae</taxon>
        <taxon>Pseudomonas</taxon>
    </lineage>
</organism>
<dbReference type="Pfam" id="PF00672">
    <property type="entry name" value="HAMP"/>
    <property type="match status" value="1"/>
</dbReference>
<proteinExistence type="inferred from homology"/>
<dbReference type="PROSITE" id="PS50885">
    <property type="entry name" value="HAMP"/>
    <property type="match status" value="1"/>
</dbReference>
<dbReference type="InterPro" id="IPR024478">
    <property type="entry name" value="HlyB_4HB_MCP"/>
</dbReference>
<feature type="coiled-coil region" evidence="4">
    <location>
        <begin position="466"/>
        <end position="497"/>
    </location>
</feature>
<evidence type="ECO:0000313" key="9">
    <source>
        <dbReference type="Proteomes" id="UP001380290"/>
    </source>
</evidence>
<reference evidence="8 9" key="1">
    <citation type="submission" date="2024-02" db="EMBL/GenBank/DDBJ databases">
        <title>Identification of pathogenicity and growth-promoting function of Pseudomonas putida variant.</title>
        <authorList>
            <person name="Sun J."/>
        </authorList>
    </citation>
    <scope>NUCLEOTIDE SEQUENCE [LARGE SCALE GENOMIC DNA]</scope>
    <source>
        <strain evidence="8 9">A03</strain>
    </source>
</reference>
<dbReference type="EMBL" id="JBBHLC010000019">
    <property type="protein sequence ID" value="MEJ5863434.1"/>
    <property type="molecule type" value="Genomic_DNA"/>
</dbReference>
<feature type="domain" description="HAMP" evidence="7">
    <location>
        <begin position="216"/>
        <end position="268"/>
    </location>
</feature>
<evidence type="ECO:0000256" key="4">
    <source>
        <dbReference type="SAM" id="Coils"/>
    </source>
</evidence>
<dbReference type="SUPFAM" id="SSF58104">
    <property type="entry name" value="Methyl-accepting chemotaxis protein (MCP) signaling domain"/>
    <property type="match status" value="1"/>
</dbReference>
<dbReference type="Pfam" id="PF00015">
    <property type="entry name" value="MCPsignal"/>
    <property type="match status" value="1"/>
</dbReference>
<dbReference type="PANTHER" id="PTHR43531:SF11">
    <property type="entry name" value="METHYL-ACCEPTING CHEMOTAXIS PROTEIN 3"/>
    <property type="match status" value="1"/>
</dbReference>
<dbReference type="CDD" id="cd06225">
    <property type="entry name" value="HAMP"/>
    <property type="match status" value="1"/>
</dbReference>
<evidence type="ECO:0000256" key="2">
    <source>
        <dbReference type="ARBA" id="ARBA00029447"/>
    </source>
</evidence>
<comment type="similarity">
    <text evidence="2">Belongs to the methyl-accepting chemotaxis (MCP) protein family.</text>
</comment>